<dbReference type="RefSeq" id="WP_176866878.1">
    <property type="nucleotide sequence ID" value="NZ_JABXWT010000015.1"/>
</dbReference>
<dbReference type="Gene3D" id="3.40.1090.10">
    <property type="entry name" value="Cytosolic phospholipase A2 catalytic domain"/>
    <property type="match status" value="1"/>
</dbReference>
<comment type="caution">
    <text evidence="4">The sequence shown here is derived from an EMBL/GenBank/DDBJ whole genome shotgun (WGS) entry which is preliminary data.</text>
</comment>
<name>A0ABX2PVY6_9RHOB</name>
<sequence length="349" mass="38018">MAFKLVSCDGGGIRGYLTCLILQSLQDETQFLDKADGFAGTSTGGLIAVALADGRSQGKDLGALIRDLTVLYRDDADRIFRENERTFLDKAVDEFLRKLKLGGGPGITAAQYNSSGLAEIGQALVGDRTLDSLDPELVLAVNTVCLHRSDKVGWSPFTVTNQDLEHENWLDMRAVKLLDVAMASSAAPTYFPPHLITAGGVDYGYFADGGTFANNPVMNGINVAIAAERAGGLDQIEALSIGTGQQPTDISEEMIKNPDDWGLLKWFGITSNATKGALIELLLTTSAENQYWMAHLVLKDRLVRLNPPLPKVVGLATHKPESYDMMDMAFQASKQTEHWEKAVNLLRKW</sequence>
<dbReference type="SUPFAM" id="SSF52151">
    <property type="entry name" value="FabD/lysophospholipase-like"/>
    <property type="match status" value="1"/>
</dbReference>
<feature type="domain" description="PNPLA" evidence="3">
    <location>
        <begin position="6"/>
        <end position="221"/>
    </location>
</feature>
<feature type="active site" description="Nucleophile" evidence="2">
    <location>
        <position position="42"/>
    </location>
</feature>
<keyword evidence="1 2" id="KW-0443">Lipid metabolism</keyword>
<evidence type="ECO:0000313" key="4">
    <source>
        <dbReference type="EMBL" id="NVO57811.1"/>
    </source>
</evidence>
<dbReference type="EMBL" id="JABXWT010000015">
    <property type="protein sequence ID" value="NVO57811.1"/>
    <property type="molecule type" value="Genomic_DNA"/>
</dbReference>
<keyword evidence="2" id="KW-0442">Lipid degradation</keyword>
<evidence type="ECO:0000256" key="2">
    <source>
        <dbReference type="PROSITE-ProRule" id="PRU01161"/>
    </source>
</evidence>
<dbReference type="CDD" id="cd07199">
    <property type="entry name" value="Pat17_PNPLA8_PNPLA9_like"/>
    <property type="match status" value="1"/>
</dbReference>
<evidence type="ECO:0000256" key="1">
    <source>
        <dbReference type="ARBA" id="ARBA00023098"/>
    </source>
</evidence>
<protein>
    <submittedName>
        <fullName evidence="4">Patatin-like phospholipase family protein</fullName>
    </submittedName>
</protein>
<dbReference type="PANTHER" id="PTHR24138:SF10">
    <property type="entry name" value="PHOSPHOLIPASE A2"/>
    <property type="match status" value="1"/>
</dbReference>
<feature type="short sequence motif" description="GXGXXG" evidence="2">
    <location>
        <begin position="10"/>
        <end position="15"/>
    </location>
</feature>
<evidence type="ECO:0000313" key="5">
    <source>
        <dbReference type="Proteomes" id="UP000630805"/>
    </source>
</evidence>
<feature type="active site" description="Proton acceptor" evidence="2">
    <location>
        <position position="208"/>
    </location>
</feature>
<keyword evidence="2" id="KW-0378">Hydrolase</keyword>
<dbReference type="InterPro" id="IPR002641">
    <property type="entry name" value="PNPLA_dom"/>
</dbReference>
<dbReference type="Pfam" id="PF01734">
    <property type="entry name" value="Patatin"/>
    <property type="match status" value="1"/>
</dbReference>
<feature type="short sequence motif" description="GXSXG" evidence="2">
    <location>
        <begin position="40"/>
        <end position="44"/>
    </location>
</feature>
<dbReference type="PANTHER" id="PTHR24138">
    <property type="entry name" value="INTRACELLLAR PHOSPHOLIPASE A FAMILY"/>
    <property type="match status" value="1"/>
</dbReference>
<feature type="short sequence motif" description="DGA/G" evidence="2">
    <location>
        <begin position="208"/>
        <end position="210"/>
    </location>
</feature>
<gene>
    <name evidence="4" type="ORF">HW561_18600</name>
</gene>
<dbReference type="InterPro" id="IPR016035">
    <property type="entry name" value="Acyl_Trfase/lysoPLipase"/>
</dbReference>
<proteinExistence type="predicted"/>
<keyword evidence="5" id="KW-1185">Reference proteome</keyword>
<dbReference type="PROSITE" id="PS51635">
    <property type="entry name" value="PNPLA"/>
    <property type="match status" value="1"/>
</dbReference>
<dbReference type="InterPro" id="IPR047156">
    <property type="entry name" value="Teg/CotR/CapV-like"/>
</dbReference>
<organism evidence="4 5">
    <name type="scientific">Ruegeria haliotis</name>
    <dbReference type="NCBI Taxonomy" id="2747601"/>
    <lineage>
        <taxon>Bacteria</taxon>
        <taxon>Pseudomonadati</taxon>
        <taxon>Pseudomonadota</taxon>
        <taxon>Alphaproteobacteria</taxon>
        <taxon>Rhodobacterales</taxon>
        <taxon>Roseobacteraceae</taxon>
        <taxon>Ruegeria</taxon>
    </lineage>
</organism>
<accession>A0ABX2PVY6</accession>
<evidence type="ECO:0000259" key="3">
    <source>
        <dbReference type="PROSITE" id="PS51635"/>
    </source>
</evidence>
<dbReference type="Proteomes" id="UP000630805">
    <property type="component" value="Unassembled WGS sequence"/>
</dbReference>
<reference evidence="4 5" key="1">
    <citation type="submission" date="2020-06" db="EMBL/GenBank/DDBJ databases">
        <authorList>
            <person name="Cao W.R."/>
        </authorList>
    </citation>
    <scope>NUCLEOTIDE SEQUENCE [LARGE SCALE GENOMIC DNA]</scope>
    <source>
        <strain evidence="4 5">B1Z28</strain>
    </source>
</reference>